<gene>
    <name evidence="2" type="ORF">BJX68DRAFT_92025</name>
</gene>
<feature type="compositionally biased region" description="Polar residues" evidence="1">
    <location>
        <begin position="1"/>
        <end position="18"/>
    </location>
</feature>
<proteinExistence type="predicted"/>
<keyword evidence="3" id="KW-1185">Reference proteome</keyword>
<evidence type="ECO:0000313" key="3">
    <source>
        <dbReference type="Proteomes" id="UP001610444"/>
    </source>
</evidence>
<dbReference type="GeneID" id="98165175"/>
<dbReference type="EMBL" id="JBFXLR010000021">
    <property type="protein sequence ID" value="KAL2849975.1"/>
    <property type="molecule type" value="Genomic_DNA"/>
</dbReference>
<protein>
    <submittedName>
        <fullName evidence="2">Uncharacterized protein</fullName>
    </submittedName>
</protein>
<reference evidence="2 3" key="1">
    <citation type="submission" date="2024-07" db="EMBL/GenBank/DDBJ databases">
        <title>Section-level genome sequencing and comparative genomics of Aspergillus sections Usti and Cavernicolus.</title>
        <authorList>
            <consortium name="Lawrence Berkeley National Laboratory"/>
            <person name="Nybo J.L."/>
            <person name="Vesth T.C."/>
            <person name="Theobald S."/>
            <person name="Frisvad J.C."/>
            <person name="Larsen T.O."/>
            <person name="Kjaerboelling I."/>
            <person name="Rothschild-Mancinelli K."/>
            <person name="Lyhne E.K."/>
            <person name="Kogle M.E."/>
            <person name="Barry K."/>
            <person name="Clum A."/>
            <person name="Na H."/>
            <person name="Ledsgaard L."/>
            <person name="Lin J."/>
            <person name="Lipzen A."/>
            <person name="Kuo A."/>
            <person name="Riley R."/>
            <person name="Mondo S."/>
            <person name="LaButti K."/>
            <person name="Haridas S."/>
            <person name="Pangalinan J."/>
            <person name="Salamov A.A."/>
            <person name="Simmons B.A."/>
            <person name="Magnuson J.K."/>
            <person name="Chen J."/>
            <person name="Drula E."/>
            <person name="Henrissat B."/>
            <person name="Wiebenga A."/>
            <person name="Lubbers R.J."/>
            <person name="Gomes A.C."/>
            <person name="Macurrencykelacurrency M.R."/>
            <person name="Stajich J."/>
            <person name="Grigoriev I.V."/>
            <person name="Mortensen U.H."/>
            <person name="De vries R.P."/>
            <person name="Baker S.E."/>
            <person name="Andersen M.R."/>
        </authorList>
    </citation>
    <scope>NUCLEOTIDE SEQUENCE [LARGE SCALE GENOMIC DNA]</scope>
    <source>
        <strain evidence="2 3">CBS 756.74</strain>
    </source>
</reference>
<name>A0ABR4KCF8_9EURO</name>
<feature type="region of interest" description="Disordered" evidence="1">
    <location>
        <begin position="1"/>
        <end position="25"/>
    </location>
</feature>
<comment type="caution">
    <text evidence="2">The sequence shown here is derived from an EMBL/GenBank/DDBJ whole genome shotgun (WGS) entry which is preliminary data.</text>
</comment>
<organism evidence="2 3">
    <name type="scientific">Aspergillus pseudodeflectus</name>
    <dbReference type="NCBI Taxonomy" id="176178"/>
    <lineage>
        <taxon>Eukaryota</taxon>
        <taxon>Fungi</taxon>
        <taxon>Dikarya</taxon>
        <taxon>Ascomycota</taxon>
        <taxon>Pezizomycotina</taxon>
        <taxon>Eurotiomycetes</taxon>
        <taxon>Eurotiomycetidae</taxon>
        <taxon>Eurotiales</taxon>
        <taxon>Aspergillaceae</taxon>
        <taxon>Aspergillus</taxon>
        <taxon>Aspergillus subgen. Nidulantes</taxon>
    </lineage>
</organism>
<evidence type="ECO:0000256" key="1">
    <source>
        <dbReference type="SAM" id="MobiDB-lite"/>
    </source>
</evidence>
<sequence length="154" mass="16940">MSTVSSGLPVTLATPSQRTSEDRGFPLRRHSALRTGWQCDWIHPHTLVGIIPNEMPNRAHAAYTVVMVNCKWGIHHPPHVSMECLQAPFHEDSNCGSPEVGQKTTISDFYVLSPVWAIIPATPLHKRATLCLPGAIVLERFVGKAGPCLATEKR</sequence>
<dbReference type="RefSeq" id="XP_070899057.1">
    <property type="nucleotide sequence ID" value="XM_071050011.1"/>
</dbReference>
<dbReference type="Proteomes" id="UP001610444">
    <property type="component" value="Unassembled WGS sequence"/>
</dbReference>
<evidence type="ECO:0000313" key="2">
    <source>
        <dbReference type="EMBL" id="KAL2849975.1"/>
    </source>
</evidence>
<accession>A0ABR4KCF8</accession>